<dbReference type="Proteomes" id="UP000221020">
    <property type="component" value="Unassembled WGS sequence"/>
</dbReference>
<comment type="caution">
    <text evidence="1">The sequence shown here is derived from an EMBL/GenBank/DDBJ whole genome shotgun (WGS) entry which is preliminary data.</text>
</comment>
<organism evidence="1 2">
    <name type="scientific">Bacillus pseudomycoides</name>
    <dbReference type="NCBI Taxonomy" id="64104"/>
    <lineage>
        <taxon>Bacteria</taxon>
        <taxon>Bacillati</taxon>
        <taxon>Bacillota</taxon>
        <taxon>Bacilli</taxon>
        <taxon>Bacillales</taxon>
        <taxon>Bacillaceae</taxon>
        <taxon>Bacillus</taxon>
        <taxon>Bacillus cereus group</taxon>
    </lineage>
</organism>
<reference evidence="1 2" key="1">
    <citation type="submission" date="2017-09" db="EMBL/GenBank/DDBJ databases">
        <title>Large-scale bioinformatics analysis of Bacillus genomes uncovers conserved roles of natural products in bacterial physiology.</title>
        <authorList>
            <consortium name="Agbiome Team Llc"/>
            <person name="Bleich R.M."/>
            <person name="Grubbs K.J."/>
            <person name="Santa Maria K.C."/>
            <person name="Allen S.E."/>
            <person name="Farag S."/>
            <person name="Shank E.A."/>
            <person name="Bowers A."/>
        </authorList>
    </citation>
    <scope>NUCLEOTIDE SEQUENCE [LARGE SCALE GENOMIC DNA]</scope>
    <source>
        <strain evidence="1 2">AFS092012</strain>
    </source>
</reference>
<protein>
    <submittedName>
        <fullName evidence="1">Uncharacterized protein</fullName>
    </submittedName>
</protein>
<dbReference type="AlphaFoldDB" id="A0AA91V835"/>
<proteinExistence type="predicted"/>
<evidence type="ECO:0000313" key="2">
    <source>
        <dbReference type="Proteomes" id="UP000221020"/>
    </source>
</evidence>
<gene>
    <name evidence="1" type="ORF">CON65_23520</name>
</gene>
<sequence>MLKVGAQTVFENHLRGAVAEQSKLGRMSTVTKNAYVSTLLSAISRDASRIRVVTRVNPSLLDRDGFFVCF</sequence>
<name>A0AA91V835_9BACI</name>
<evidence type="ECO:0000313" key="1">
    <source>
        <dbReference type="EMBL" id="PED80310.1"/>
    </source>
</evidence>
<accession>A0AA91V835</accession>
<dbReference type="EMBL" id="NVOR01000118">
    <property type="protein sequence ID" value="PED80310.1"/>
    <property type="molecule type" value="Genomic_DNA"/>
</dbReference>